<dbReference type="GO" id="GO:0034388">
    <property type="term" value="C:Pwp2p-containing subcomplex of 90S preribosome"/>
    <property type="evidence" value="ECO:0007669"/>
    <property type="project" value="TreeGrafter"/>
</dbReference>
<feature type="domain" description="WDR36/Utp21 C-terminal" evidence="4">
    <location>
        <begin position="691"/>
        <end position="864"/>
    </location>
</feature>
<dbReference type="FunFam" id="2.130.10.10:FF:000109">
    <property type="entry name" value="WD repeat domain 36"/>
    <property type="match status" value="1"/>
</dbReference>
<dbReference type="GO" id="GO:0032040">
    <property type="term" value="C:small-subunit processome"/>
    <property type="evidence" value="ECO:0007669"/>
    <property type="project" value="InterPro"/>
</dbReference>
<feature type="non-terminal residue" evidence="6">
    <location>
        <position position="1"/>
    </location>
</feature>
<feature type="repeat" description="WD" evidence="3">
    <location>
        <begin position="559"/>
        <end position="595"/>
    </location>
</feature>
<feature type="repeat" description="WD" evidence="3">
    <location>
        <begin position="476"/>
        <end position="517"/>
    </location>
</feature>
<dbReference type="SUPFAM" id="SSF50998">
    <property type="entry name" value="Quinoprotein alcohol dehydrogenase-like"/>
    <property type="match status" value="1"/>
</dbReference>
<comment type="caution">
    <text evidence="6">The sequence shown here is derived from an EMBL/GenBank/DDBJ whole genome shotgun (WGS) entry which is preliminary data.</text>
</comment>
<dbReference type="SMART" id="SM00320">
    <property type="entry name" value="WD40"/>
    <property type="match status" value="8"/>
</dbReference>
<feature type="repeat" description="WD" evidence="3">
    <location>
        <begin position="268"/>
        <end position="299"/>
    </location>
</feature>
<dbReference type="InterPro" id="IPR019775">
    <property type="entry name" value="WD40_repeat_CS"/>
</dbReference>
<dbReference type="OrthoDB" id="10250769at2759"/>
<name>A0A851U6B8_9PASS</name>
<dbReference type="PROSITE" id="PS50294">
    <property type="entry name" value="WD_REPEATS_REGION"/>
    <property type="match status" value="2"/>
</dbReference>
<evidence type="ECO:0000256" key="2">
    <source>
        <dbReference type="ARBA" id="ARBA00022737"/>
    </source>
</evidence>
<feature type="domain" description="WDR36/Utp21 N-terminal" evidence="5">
    <location>
        <begin position="38"/>
        <end position="302"/>
    </location>
</feature>
<reference evidence="6" key="1">
    <citation type="submission" date="2019-09" db="EMBL/GenBank/DDBJ databases">
        <title>Bird 10,000 Genomes (B10K) Project - Family phase.</title>
        <authorList>
            <person name="Zhang G."/>
        </authorList>
    </citation>
    <scope>NUCLEOTIDE SEQUENCE</scope>
    <source>
        <strain evidence="6">B10K-IZCAS-20218</strain>
        <tissue evidence="6">Blood</tissue>
    </source>
</reference>
<accession>A0A851U6B8</accession>
<evidence type="ECO:0000259" key="5">
    <source>
        <dbReference type="Pfam" id="PF25171"/>
    </source>
</evidence>
<dbReference type="PROSITE" id="PS00678">
    <property type="entry name" value="WD_REPEATS_1"/>
    <property type="match status" value="1"/>
</dbReference>
<dbReference type="InterPro" id="IPR015943">
    <property type="entry name" value="WD40/YVTN_repeat-like_dom_sf"/>
</dbReference>
<dbReference type="Pfam" id="PF04192">
    <property type="entry name" value="Utp21"/>
    <property type="match status" value="1"/>
</dbReference>
<evidence type="ECO:0000313" key="6">
    <source>
        <dbReference type="EMBL" id="NXD24386.1"/>
    </source>
</evidence>
<dbReference type="FunFam" id="2.130.10.10:FF:000139">
    <property type="entry name" value="WD repeat domain 36"/>
    <property type="match status" value="1"/>
</dbReference>
<dbReference type="PANTHER" id="PTHR22840:SF12">
    <property type="entry name" value="WD REPEAT-CONTAINING PROTEIN 36"/>
    <property type="match status" value="1"/>
</dbReference>
<dbReference type="PANTHER" id="PTHR22840">
    <property type="entry name" value="WD REPEAT-CONTAINING PROTEIN 36"/>
    <property type="match status" value="1"/>
</dbReference>
<dbReference type="EMBL" id="WBNG01000229">
    <property type="protein sequence ID" value="NXD24386.1"/>
    <property type="molecule type" value="Genomic_DNA"/>
</dbReference>
<dbReference type="Gene3D" id="2.130.10.10">
    <property type="entry name" value="YVTN repeat-like/Quinoprotein amine dehydrogenase"/>
    <property type="match status" value="2"/>
</dbReference>
<sequence>MAREGAGLFAAFRVLGRFSGHVPHVLRYHGRHREFYLATAVGRSIHTYSFNFSFCSTGNTLPQDITCLAADRMLIFASYDNILHAFARNKEVVHTYEGHKARIHLLQPFGDHVISVDIDNVLIVWNIQLEEEYLRMDFDKPTFAVSALLHPSTYLNKVLLGSEQGALQLWNIRSNKLLYSFPGWGLAVTTLEQAPAVDVVAVGLVSGHIIVHNIKFDETLMKFQQDWGPITAISFRTADGHPVMAAGSPVGHIALWDLEENKLMCQMQNAHSTAIAGMTFVPGEPLLITNGADNALRVWIFDGPGGTGRVLRSRMGHSAPPTKIRYHGTNGEQILSASQDGTLQSFSTVHEKFNKSLGRGSINKKKSKKKGLKLDTMALPPITAFASEVAHQSDWDGIVACHQGYITCTTWNYQKTSMGAHKLRPEEFSKHKPIDIYATAVDITSCGNFAVIGMSTGQVDVYNMQSGIHRGRYGKERAHEGAIRGVAVDSLNQLVITAGSEGLIKFWKFRTKDLVYSTELPSSPSGILLHRDSGILGIAFDDFTIGILDIETRRIVRTFSGHHGRINDMTFNPDGRWLITSSMDCSIKTWDLPSGCLIDCFLVDSAAVSLTMSPTGDFLASAHVDDLGIYLWSNRSLYSLVSLRPLPADYEPSLVTLPSTCPMQGQMKVCFYFSPRSLFPCLVCQRFIAFKKNKPREPPKVPKSAPFFIPTLPGLIPRYIAPEEENDTQSKVVNLGILVQKSDFYIRLEEALSTNEYKAPLDLLKSLGPSNIEVELRGLSPEGGGSMEVMLSFLRMIGMMLNKKYNFELSQAYLALFLKLHLKILSSEPKLLEELSKLSIQLEETWIHLRALFNQSLCVLTYMKSALL</sequence>
<proteinExistence type="predicted"/>
<evidence type="ECO:0000259" key="4">
    <source>
        <dbReference type="Pfam" id="PF04192"/>
    </source>
</evidence>
<dbReference type="Pfam" id="PF25168">
    <property type="entry name" value="Beta-prop_WDR36-Utp21_2nd"/>
    <property type="match status" value="1"/>
</dbReference>
<feature type="non-terminal residue" evidence="6">
    <location>
        <position position="868"/>
    </location>
</feature>
<dbReference type="InterPro" id="IPR011047">
    <property type="entry name" value="Quinoprotein_ADH-like_sf"/>
</dbReference>
<dbReference type="Pfam" id="PF25171">
    <property type="entry name" value="Beta-prop_WDR36-Utp21_1st"/>
    <property type="match status" value="1"/>
</dbReference>
<dbReference type="Proteomes" id="UP000623542">
    <property type="component" value="Unassembled WGS sequence"/>
</dbReference>
<evidence type="ECO:0000256" key="3">
    <source>
        <dbReference type="PROSITE-ProRule" id="PRU00221"/>
    </source>
</evidence>
<dbReference type="InterPro" id="IPR059157">
    <property type="entry name" value="WDR36-Utp21_N"/>
</dbReference>
<dbReference type="InterPro" id="IPR001680">
    <property type="entry name" value="WD40_rpt"/>
</dbReference>
<protein>
    <submittedName>
        <fullName evidence="6">WDR36 protein</fullName>
    </submittedName>
</protein>
<dbReference type="GO" id="GO:0006364">
    <property type="term" value="P:rRNA processing"/>
    <property type="evidence" value="ECO:0007669"/>
    <property type="project" value="InterPro"/>
</dbReference>
<dbReference type="AlphaFoldDB" id="A0A851U6B8"/>
<dbReference type="InterPro" id="IPR007319">
    <property type="entry name" value="WDR36/Utp21_C"/>
</dbReference>
<evidence type="ECO:0000256" key="1">
    <source>
        <dbReference type="ARBA" id="ARBA00022574"/>
    </source>
</evidence>
<dbReference type="PROSITE" id="PS50082">
    <property type="entry name" value="WD_REPEATS_2"/>
    <property type="match status" value="3"/>
</dbReference>
<evidence type="ECO:0000313" key="7">
    <source>
        <dbReference type="Proteomes" id="UP000623542"/>
    </source>
</evidence>
<organism evidence="6 7">
    <name type="scientific">Elachura formosa</name>
    <name type="common">spotted wren-babbler</name>
    <dbReference type="NCBI Taxonomy" id="1463973"/>
    <lineage>
        <taxon>Eukaryota</taxon>
        <taxon>Metazoa</taxon>
        <taxon>Chordata</taxon>
        <taxon>Craniata</taxon>
        <taxon>Vertebrata</taxon>
        <taxon>Euteleostomi</taxon>
        <taxon>Archelosauria</taxon>
        <taxon>Archosauria</taxon>
        <taxon>Dinosauria</taxon>
        <taxon>Saurischia</taxon>
        <taxon>Theropoda</taxon>
        <taxon>Coelurosauria</taxon>
        <taxon>Aves</taxon>
        <taxon>Neognathae</taxon>
        <taxon>Neoaves</taxon>
        <taxon>Telluraves</taxon>
        <taxon>Australaves</taxon>
        <taxon>Passeriformes</taxon>
        <taxon>Elachuridae</taxon>
        <taxon>Elachura</taxon>
    </lineage>
</organism>
<gene>
    <name evidence="6" type="primary">Wdr36</name>
    <name evidence="6" type="ORF">ELAFOR_R09752</name>
</gene>
<keyword evidence="2" id="KW-0677">Repeat</keyword>
<keyword evidence="1 3" id="KW-0853">WD repeat</keyword>
<keyword evidence="7" id="KW-1185">Reference proteome</keyword>